<dbReference type="Proteomes" id="UP000789396">
    <property type="component" value="Unassembled WGS sequence"/>
</dbReference>
<dbReference type="AlphaFoldDB" id="A0A9N8VS02"/>
<evidence type="ECO:0000313" key="2">
    <source>
        <dbReference type="Proteomes" id="UP000789396"/>
    </source>
</evidence>
<organism evidence="1 2">
    <name type="scientific">Racocetra fulgida</name>
    <dbReference type="NCBI Taxonomy" id="60492"/>
    <lineage>
        <taxon>Eukaryota</taxon>
        <taxon>Fungi</taxon>
        <taxon>Fungi incertae sedis</taxon>
        <taxon>Mucoromycota</taxon>
        <taxon>Glomeromycotina</taxon>
        <taxon>Glomeromycetes</taxon>
        <taxon>Diversisporales</taxon>
        <taxon>Gigasporaceae</taxon>
        <taxon>Racocetra</taxon>
    </lineage>
</organism>
<proteinExistence type="predicted"/>
<evidence type="ECO:0000313" key="1">
    <source>
        <dbReference type="EMBL" id="CAG8458902.1"/>
    </source>
</evidence>
<sequence length="112" mass="12716">MKHSLIKNVVRNHLKKCKYFHAKLGSQEAVDNYCNKTANKAERNLQASKIHPNADDTSETTKFFKFLNSALTLPSQCVLSNCILDAERINYIKSQKQKLKEDGIEITLAFDG</sequence>
<accession>A0A9N8VS02</accession>
<dbReference type="OrthoDB" id="2431428at2759"/>
<dbReference type="EMBL" id="CAJVPZ010000254">
    <property type="protein sequence ID" value="CAG8458902.1"/>
    <property type="molecule type" value="Genomic_DNA"/>
</dbReference>
<name>A0A9N8VS02_9GLOM</name>
<reference evidence="1" key="1">
    <citation type="submission" date="2021-06" db="EMBL/GenBank/DDBJ databases">
        <authorList>
            <person name="Kallberg Y."/>
            <person name="Tangrot J."/>
            <person name="Rosling A."/>
        </authorList>
    </citation>
    <scope>NUCLEOTIDE SEQUENCE</scope>
    <source>
        <strain evidence="1">IN212</strain>
    </source>
</reference>
<protein>
    <submittedName>
        <fullName evidence="1">13182_t:CDS:1</fullName>
    </submittedName>
</protein>
<keyword evidence="2" id="KW-1185">Reference proteome</keyword>
<gene>
    <name evidence="1" type="ORF">RFULGI_LOCUS591</name>
</gene>
<comment type="caution">
    <text evidence="1">The sequence shown here is derived from an EMBL/GenBank/DDBJ whole genome shotgun (WGS) entry which is preliminary data.</text>
</comment>